<dbReference type="EMBL" id="LQMQ01000047">
    <property type="protein sequence ID" value="KUO40156.1"/>
    <property type="molecule type" value="Genomic_DNA"/>
</dbReference>
<accession>A0A147JUG8</accession>
<keyword evidence="1" id="KW-0238">DNA-binding</keyword>
<dbReference type="NCBIfam" id="TIGR01766">
    <property type="entry name" value="IS200/IS605 family accessory protein TnpB-like domain"/>
    <property type="match status" value="1"/>
</dbReference>
<dbReference type="AlphaFoldDB" id="A0A147JUG8"/>
<reference evidence="3 4" key="1">
    <citation type="journal article" date="2016" name="Nat. Microbiol.">
        <title>Genomic inference of the metabolism of cosmopolitan subsurface Archaea, Hadesarchaea.</title>
        <authorList>
            <person name="Baker B.J."/>
            <person name="Saw J.H."/>
            <person name="Lind A.E."/>
            <person name="Lazar C.S."/>
            <person name="Hinrichs K.-U."/>
            <person name="Teske A.P."/>
            <person name="Ettema T.J."/>
        </authorList>
    </citation>
    <scope>NUCLEOTIDE SEQUENCE [LARGE SCALE GENOMIC DNA]</scope>
</reference>
<evidence type="ECO:0000313" key="3">
    <source>
        <dbReference type="EMBL" id="KUO40156.1"/>
    </source>
</evidence>
<proteinExistence type="predicted"/>
<evidence type="ECO:0000259" key="2">
    <source>
        <dbReference type="Pfam" id="PF07282"/>
    </source>
</evidence>
<dbReference type="Pfam" id="PF07282">
    <property type="entry name" value="Cas12f1-like_TNB"/>
    <property type="match status" value="1"/>
</dbReference>
<gene>
    <name evidence="3" type="ORF">APZ16_07005</name>
</gene>
<feature type="domain" description="Cas12f1-like TNB" evidence="2">
    <location>
        <begin position="325"/>
        <end position="388"/>
    </location>
</feature>
<dbReference type="InterPro" id="IPR010095">
    <property type="entry name" value="Cas12f1-like_TNB"/>
</dbReference>
<dbReference type="STRING" id="1776334.APZ16_07005"/>
<name>A0A147JUG8_HADYE</name>
<organism evidence="3 4">
    <name type="scientific">Hadarchaeum yellowstonense</name>
    <dbReference type="NCBI Taxonomy" id="1776334"/>
    <lineage>
        <taxon>Archaea</taxon>
        <taxon>Methanobacteriati</taxon>
        <taxon>Candidatus Hadarchaeota</taxon>
        <taxon>Candidatus Hadarchaeia</taxon>
        <taxon>Candidatus Hadarchaeales</taxon>
        <taxon>Candidatus Hadarchaeaceae</taxon>
        <taxon>Candidatus Hadarchaeum</taxon>
    </lineage>
</organism>
<evidence type="ECO:0000256" key="1">
    <source>
        <dbReference type="ARBA" id="ARBA00023125"/>
    </source>
</evidence>
<sequence>MQSVSSARFITPPLTQRKRELLEYLLNQFAASVNFCIQRCLEHGITSRASLHHIAYEEWKSKFDLATHWFHSTGQVATQTLRSWRKLCRQGRADPKRPPVYDARTMRLELWGEDNASGICRFHGKAIQIRIRRGEHLWLPLVVTEHHERMYLKDWREGRLNVGEITVSAFRDRANVFVPFKQEVEPKKIQGVCGIDINERSVDLTILKSNEQPKHITLDVSKLPAIRHSSQLKRKSIQKKLDAPPQRPVQKQRLKAKYWRRERNRTNQIIHIISKKIAEIADQERVAVAFEGIKGIRGSMRSKRKSENGKALRKDMRRRLNQWPFRKLQFYAEYKVARQGLPTVEVSSYRKSKLCPMCGQYNRPNGHAYGCKACGFEASRHLVASWNIAKDGARHVPADCWQMQPMAERLVAAEKPSVEPERIPLQFVTGF</sequence>
<dbReference type="GO" id="GO:0003677">
    <property type="term" value="F:DNA binding"/>
    <property type="evidence" value="ECO:0007669"/>
    <property type="project" value="UniProtKB-KW"/>
</dbReference>
<dbReference type="Proteomes" id="UP000074294">
    <property type="component" value="Unassembled WGS sequence"/>
</dbReference>
<comment type="caution">
    <text evidence="3">The sequence shown here is derived from an EMBL/GenBank/DDBJ whole genome shotgun (WGS) entry which is preliminary data.</text>
</comment>
<dbReference type="NCBIfam" id="NF040570">
    <property type="entry name" value="guided_TnpB"/>
    <property type="match status" value="1"/>
</dbReference>
<protein>
    <recommendedName>
        <fullName evidence="2">Cas12f1-like TNB domain-containing protein</fullName>
    </recommendedName>
</protein>
<evidence type="ECO:0000313" key="4">
    <source>
        <dbReference type="Proteomes" id="UP000074294"/>
    </source>
</evidence>